<evidence type="ECO:0000256" key="1">
    <source>
        <dbReference type="SAM" id="Coils"/>
    </source>
</evidence>
<dbReference type="PANTHER" id="PTHR18881">
    <property type="entry name" value="POLYAMINE-MODULATED FACTOR 1-BINDING PROTEIN 1-RELATED"/>
    <property type="match status" value="1"/>
</dbReference>
<accession>A0A7K1U2J8</accession>
<comment type="caution">
    <text evidence="4">The sequence shown here is derived from an EMBL/GenBank/DDBJ whole genome shotgun (WGS) entry which is preliminary data.</text>
</comment>
<feature type="region of interest" description="Disordered" evidence="2">
    <location>
        <begin position="1"/>
        <end position="59"/>
    </location>
</feature>
<dbReference type="AlphaFoldDB" id="A0A7K1U2J8"/>
<keyword evidence="1" id="KW-0175">Coiled coil</keyword>
<gene>
    <name evidence="4" type="ORF">GO493_09880</name>
</gene>
<evidence type="ECO:0000313" key="5">
    <source>
        <dbReference type="Proteomes" id="UP000461730"/>
    </source>
</evidence>
<name>A0A7K1U2J8_9BACT</name>
<feature type="region of interest" description="Disordered" evidence="2">
    <location>
        <begin position="89"/>
        <end position="117"/>
    </location>
</feature>
<feature type="compositionally biased region" description="Basic and acidic residues" evidence="2">
    <location>
        <begin position="37"/>
        <end position="56"/>
    </location>
</feature>
<feature type="region of interest" description="Disordered" evidence="2">
    <location>
        <begin position="502"/>
        <end position="536"/>
    </location>
</feature>
<sequence length="582" mass="65203">MSHENINVQPDNSLSRATAQNQHSSGLSHAAVQPLQREIKDEKPDEEADLPHREVSAEIPPFQLKLTKYKDIEQSTKKGKFSWEKLKTSMDDDDETNPATAEGLGVKSSDGTQDFTTDIKWKPVHDSAGEGTEMEANLGPDHMLGTEPLSGAAKHWNIRTSLMKKISGQPYIAGHLLNHNLGGPGNDERNLTAIPGTINSLQSANIEEVLKKKVNDQHQFYYYKVAVTYTDDTSAKAKKANGQDPVPYASKITSSWSPIRADKTKIGAVQSVDINIPSPSSYDKEVNTNPGLTPIVAGDGQQALVDTTNDVILNNSGFLGIATKATAVIRKDMNELKAKYEKVLKELAVLKDDPQNQEKIDELMAEVTVLRAKNEELEKQNLKLAEEVAALSEISAEQREQIEKLKAELEVERETIGKLNAEIKNRDEQIQELKKAIVDLNAEHNKLKAERRKSHDRHVLEVEGLRLKYTAAQETIERLEAQIAAIIERSGVRVPEAVTEEVEAEAEEKKKQDEDSEPEAPVLTEEEKTHHQDVLDSELPFKEYQTYYYKTELYALYKKLTGDNTDIKDLTMNLMWKRIRGL</sequence>
<proteinExistence type="predicted"/>
<dbReference type="RefSeq" id="WP_157305987.1">
    <property type="nucleotide sequence ID" value="NZ_WRXN01000003.1"/>
</dbReference>
<reference evidence="4 5" key="1">
    <citation type="submission" date="2019-12" db="EMBL/GenBank/DDBJ databases">
        <title>Chitinophaga sp. strain ysch24 (GDMCC 1.1355), whole genome shotgun sequence.</title>
        <authorList>
            <person name="Zhang X."/>
        </authorList>
    </citation>
    <scope>NUCLEOTIDE SEQUENCE [LARGE SCALE GENOMIC DNA]</scope>
    <source>
        <strain evidence="5">ysch24</strain>
    </source>
</reference>
<dbReference type="InterPro" id="IPR037391">
    <property type="entry name" value="PMF1-bd"/>
</dbReference>
<keyword evidence="5" id="KW-1185">Reference proteome</keyword>
<dbReference type="PANTHER" id="PTHR18881:SF2">
    <property type="entry name" value="POLYAMINE-MODULATED FACTOR 1-BINDING PROTEIN 1"/>
    <property type="match status" value="1"/>
</dbReference>
<feature type="compositionally biased region" description="Basic and acidic residues" evidence="2">
    <location>
        <begin position="525"/>
        <end position="534"/>
    </location>
</feature>
<dbReference type="GO" id="GO:0007186">
    <property type="term" value="P:G protein-coupled receptor signaling pathway"/>
    <property type="evidence" value="ECO:0007669"/>
    <property type="project" value="InterPro"/>
</dbReference>
<protein>
    <recommendedName>
        <fullName evidence="3">G protein gamma domain-containing protein</fullName>
    </recommendedName>
</protein>
<evidence type="ECO:0000256" key="2">
    <source>
        <dbReference type="SAM" id="MobiDB-lite"/>
    </source>
</evidence>
<organism evidence="4 5">
    <name type="scientific">Chitinophaga tropicalis</name>
    <dbReference type="NCBI Taxonomy" id="2683588"/>
    <lineage>
        <taxon>Bacteria</taxon>
        <taxon>Pseudomonadati</taxon>
        <taxon>Bacteroidota</taxon>
        <taxon>Chitinophagia</taxon>
        <taxon>Chitinophagales</taxon>
        <taxon>Chitinophagaceae</taxon>
        <taxon>Chitinophaga</taxon>
    </lineage>
</organism>
<dbReference type="PROSITE" id="PS50058">
    <property type="entry name" value="G_PROTEIN_GAMMA"/>
    <property type="match status" value="1"/>
</dbReference>
<feature type="domain" description="G protein gamma" evidence="3">
    <location>
        <begin position="390"/>
        <end position="451"/>
    </location>
</feature>
<evidence type="ECO:0000313" key="4">
    <source>
        <dbReference type="EMBL" id="MVT08568.1"/>
    </source>
</evidence>
<feature type="compositionally biased region" description="Polar residues" evidence="2">
    <location>
        <begin position="1"/>
        <end position="27"/>
    </location>
</feature>
<dbReference type="InterPro" id="IPR015898">
    <property type="entry name" value="G-protein_gamma-like_dom"/>
</dbReference>
<dbReference type="Proteomes" id="UP000461730">
    <property type="component" value="Unassembled WGS sequence"/>
</dbReference>
<evidence type="ECO:0000259" key="3">
    <source>
        <dbReference type="PROSITE" id="PS50058"/>
    </source>
</evidence>
<dbReference type="EMBL" id="WRXN01000003">
    <property type="protein sequence ID" value="MVT08568.1"/>
    <property type="molecule type" value="Genomic_DNA"/>
</dbReference>
<feature type="coiled-coil region" evidence="1">
    <location>
        <begin position="333"/>
        <end position="489"/>
    </location>
</feature>